<dbReference type="PANTHER" id="PTHR30511">
    <property type="entry name" value="ALANINE RACEMASE"/>
    <property type="match status" value="1"/>
</dbReference>
<gene>
    <name evidence="6" type="primary">vanT</name>
    <name evidence="6" type="ORF">LJD61_13180</name>
</gene>
<dbReference type="InterPro" id="IPR009006">
    <property type="entry name" value="Ala_racemase/Decarboxylase_C"/>
</dbReference>
<evidence type="ECO:0000259" key="5">
    <source>
        <dbReference type="SMART" id="SM01005"/>
    </source>
</evidence>
<comment type="function">
    <text evidence="4">Catalyzes the interconversion of L-alanine and D-alanine. May also act on other amino acids.</text>
</comment>
<feature type="active site" description="Proton acceptor; specific for D-alanine" evidence="4">
    <location>
        <position position="39"/>
    </location>
</feature>
<evidence type="ECO:0000256" key="2">
    <source>
        <dbReference type="ARBA" id="ARBA00022898"/>
    </source>
</evidence>
<feature type="binding site" evidence="4">
    <location>
        <position position="315"/>
    </location>
    <ligand>
        <name>substrate</name>
    </ligand>
</feature>
<dbReference type="RefSeq" id="WP_255228022.1">
    <property type="nucleotide sequence ID" value="NZ_JAJEKE010000012.1"/>
</dbReference>
<dbReference type="SUPFAM" id="SSF50621">
    <property type="entry name" value="Alanine racemase C-terminal domain-like"/>
    <property type="match status" value="1"/>
</dbReference>
<evidence type="ECO:0000256" key="4">
    <source>
        <dbReference type="HAMAP-Rule" id="MF_01201"/>
    </source>
</evidence>
<comment type="caution">
    <text evidence="6">The sequence shown here is derived from an EMBL/GenBank/DDBJ whole genome shotgun (WGS) entry which is preliminary data.</text>
</comment>
<evidence type="ECO:0000313" key="7">
    <source>
        <dbReference type="Proteomes" id="UP001651880"/>
    </source>
</evidence>
<keyword evidence="7" id="KW-1185">Reference proteome</keyword>
<dbReference type="PROSITE" id="PS00395">
    <property type="entry name" value="ALANINE_RACEMASE"/>
    <property type="match status" value="1"/>
</dbReference>
<dbReference type="InterPro" id="IPR020622">
    <property type="entry name" value="Ala_racemase_pyridoxalP-BS"/>
</dbReference>
<dbReference type="EMBL" id="JAJEKE010000012">
    <property type="protein sequence ID" value="MCQ1530497.1"/>
    <property type="molecule type" value="Genomic_DNA"/>
</dbReference>
<dbReference type="InterPro" id="IPR011079">
    <property type="entry name" value="Ala_racemase_C"/>
</dbReference>
<dbReference type="SMART" id="SM01005">
    <property type="entry name" value="Ala_racemase_C"/>
    <property type="match status" value="1"/>
</dbReference>
<keyword evidence="3 4" id="KW-0413">Isomerase</keyword>
<protein>
    <recommendedName>
        <fullName evidence="4">Alanine racemase</fullName>
        <ecNumber evidence="4">5.1.1.1</ecNumber>
    </recommendedName>
</protein>
<dbReference type="InterPro" id="IPR000821">
    <property type="entry name" value="Ala_racemase"/>
</dbReference>
<proteinExistence type="inferred from homology"/>
<evidence type="ECO:0000256" key="3">
    <source>
        <dbReference type="ARBA" id="ARBA00023235"/>
    </source>
</evidence>
<dbReference type="Gene3D" id="2.40.37.10">
    <property type="entry name" value="Lyase, Ornithine Decarboxylase, Chain A, domain 1"/>
    <property type="match status" value="1"/>
</dbReference>
<evidence type="ECO:0000256" key="1">
    <source>
        <dbReference type="ARBA" id="ARBA00001933"/>
    </source>
</evidence>
<accession>A0ABT1NGZ9</accession>
<dbReference type="SUPFAM" id="SSF51419">
    <property type="entry name" value="PLP-binding barrel"/>
    <property type="match status" value="1"/>
</dbReference>
<dbReference type="Gene3D" id="3.20.20.10">
    <property type="entry name" value="Alanine racemase"/>
    <property type="match status" value="1"/>
</dbReference>
<name>A0ABT1NGZ9_9FIRM</name>
<dbReference type="PANTHER" id="PTHR30511:SF0">
    <property type="entry name" value="ALANINE RACEMASE, CATABOLIC-RELATED"/>
    <property type="match status" value="1"/>
</dbReference>
<dbReference type="EC" id="5.1.1.1" evidence="4"/>
<evidence type="ECO:0000313" key="6">
    <source>
        <dbReference type="EMBL" id="MCQ1530497.1"/>
    </source>
</evidence>
<feature type="domain" description="Alanine racemase C-terminal" evidence="5">
    <location>
        <begin position="245"/>
        <end position="374"/>
    </location>
</feature>
<comment type="similarity">
    <text evidence="4">Belongs to the alanine racemase family.</text>
</comment>
<dbReference type="Pfam" id="PF01168">
    <property type="entry name" value="Ala_racemase_N"/>
    <property type="match status" value="1"/>
</dbReference>
<comment type="pathway">
    <text evidence="4">Amino-acid biosynthesis; D-alanine biosynthesis; D-alanine from L-alanine: step 1/1.</text>
</comment>
<sequence>MMKGTGRAWIELDMNNLRHNINVVRGLLPDGCRLMAVVKADAYGHGAVEIAKELNSNGIRAFCVASVSEGVELRKHSIKGEILILGYTHPEQFSLLIKYGLTQTVLDLDYAELLNGFGEKLVVHVKIDTGMHRLGERSENIDKILRVFKCKNLVINGIYTHLCAVDSDRQTDKDFTQMQIDNFYRVLSKIEEQGFALPKAHIQSSYGIFNRPDLSFDYARVGIALYGMLYTLNDTERYNTGLRPVLSVKTRVSAVKTLFAGETVGYGLAFTAPHNMRIAALTFGYADGIPRCLSCGIGHVLINGQKAPVVGRICMDQMMVDVTGIEGVRQGDIAVIIGKSGKAEITACEIAERAGTVSTEVLSRLGTRLERAFLSRK</sequence>
<dbReference type="NCBIfam" id="NF033131">
    <property type="entry name" value="vanT-G-Cterm"/>
    <property type="match status" value="1"/>
</dbReference>
<feature type="binding site" evidence="4">
    <location>
        <position position="133"/>
    </location>
    <ligand>
        <name>substrate</name>
    </ligand>
</feature>
<dbReference type="HAMAP" id="MF_01201">
    <property type="entry name" value="Ala_racemase"/>
    <property type="match status" value="1"/>
</dbReference>
<dbReference type="Pfam" id="PF00842">
    <property type="entry name" value="Ala_racemase_C"/>
    <property type="match status" value="1"/>
</dbReference>
<dbReference type="PRINTS" id="PR00992">
    <property type="entry name" value="ALARACEMASE"/>
</dbReference>
<dbReference type="NCBIfam" id="TIGR00492">
    <property type="entry name" value="alr"/>
    <property type="match status" value="1"/>
</dbReference>
<comment type="cofactor">
    <cofactor evidence="1 4">
        <name>pyridoxal 5'-phosphate</name>
        <dbReference type="ChEBI" id="CHEBI:597326"/>
    </cofactor>
</comment>
<comment type="catalytic activity">
    <reaction evidence="4">
        <text>L-alanine = D-alanine</text>
        <dbReference type="Rhea" id="RHEA:20249"/>
        <dbReference type="ChEBI" id="CHEBI:57416"/>
        <dbReference type="ChEBI" id="CHEBI:57972"/>
        <dbReference type="EC" id="5.1.1.1"/>
    </reaction>
</comment>
<feature type="active site" description="Proton acceptor; specific for L-alanine" evidence="4">
    <location>
        <position position="266"/>
    </location>
</feature>
<keyword evidence="2 4" id="KW-0663">Pyridoxal phosphate</keyword>
<dbReference type="InterPro" id="IPR001608">
    <property type="entry name" value="Ala_racemase_N"/>
</dbReference>
<reference evidence="6 7" key="1">
    <citation type="submission" date="2021-10" db="EMBL/GenBank/DDBJ databases">
        <title>Lutispora strain m25 sp. nov., a thermophilic, non-spore-forming bacterium isolated from a lab-scale methanogenic bioreactor digesting anaerobic sludge.</title>
        <authorList>
            <person name="El Houari A."/>
            <person name="Mcdonald J."/>
        </authorList>
    </citation>
    <scope>NUCLEOTIDE SEQUENCE [LARGE SCALE GENOMIC DNA]</scope>
    <source>
        <strain evidence="7">m25</strain>
    </source>
</reference>
<feature type="modified residue" description="N6-(pyridoxal phosphate)lysine" evidence="4">
    <location>
        <position position="39"/>
    </location>
</feature>
<organism evidence="6 7">
    <name type="scientific">Lutispora saccharofermentans</name>
    <dbReference type="NCBI Taxonomy" id="3024236"/>
    <lineage>
        <taxon>Bacteria</taxon>
        <taxon>Bacillati</taxon>
        <taxon>Bacillota</taxon>
        <taxon>Clostridia</taxon>
        <taxon>Lutisporales</taxon>
        <taxon>Lutisporaceae</taxon>
        <taxon>Lutispora</taxon>
    </lineage>
</organism>
<dbReference type="InterPro" id="IPR029066">
    <property type="entry name" value="PLP-binding_barrel"/>
</dbReference>
<dbReference type="Proteomes" id="UP001651880">
    <property type="component" value="Unassembled WGS sequence"/>
</dbReference>